<dbReference type="GO" id="GO:0071949">
    <property type="term" value="F:FAD binding"/>
    <property type="evidence" value="ECO:0007669"/>
    <property type="project" value="InterPro"/>
</dbReference>
<keyword evidence="2" id="KW-0004">4Fe-4S</keyword>
<dbReference type="Gene3D" id="3.30.465.10">
    <property type="match status" value="1"/>
</dbReference>
<dbReference type="FunFam" id="3.30.70.2740:FF:000003">
    <property type="entry name" value="Oxidoreductase, FAD-binding, putative"/>
    <property type="match status" value="1"/>
</dbReference>
<evidence type="ECO:0000313" key="16">
    <source>
        <dbReference type="Proteomes" id="UP000022447"/>
    </source>
</evidence>
<dbReference type="Gene3D" id="1.10.1060.10">
    <property type="entry name" value="Alpha-helical ferredoxin"/>
    <property type="match status" value="1"/>
</dbReference>
<dbReference type="InterPro" id="IPR017896">
    <property type="entry name" value="4Fe4S_Fe-S-bd"/>
</dbReference>
<protein>
    <recommendedName>
        <fullName evidence="12">D-2-hydroxyglutarate dehydrogenase</fullName>
        <ecNumber evidence="9">1.1.99.39</ecNumber>
    </recommendedName>
</protein>
<dbReference type="PROSITE" id="PS00198">
    <property type="entry name" value="4FE4S_FER_1"/>
    <property type="match status" value="1"/>
</dbReference>
<dbReference type="InterPro" id="IPR006094">
    <property type="entry name" value="Oxid_FAD_bind_N"/>
</dbReference>
<name>X7ECQ9_9RHOB</name>
<dbReference type="OrthoDB" id="9811557at2"/>
<dbReference type="PROSITE" id="PS51379">
    <property type="entry name" value="4FE4S_FER_2"/>
    <property type="match status" value="1"/>
</dbReference>
<proteinExistence type="inferred from homology"/>
<dbReference type="InterPro" id="IPR016171">
    <property type="entry name" value="Vanillyl_alc_oxidase_C-sub2"/>
</dbReference>
<dbReference type="SUPFAM" id="SSF46548">
    <property type="entry name" value="alpha-helical ferredoxin"/>
    <property type="match status" value="1"/>
</dbReference>
<dbReference type="Gene3D" id="1.10.45.10">
    <property type="entry name" value="Vanillyl-alcohol Oxidase, Chain A, domain 4"/>
    <property type="match status" value="1"/>
</dbReference>
<evidence type="ECO:0000256" key="12">
    <source>
        <dbReference type="ARBA" id="ARBA00067680"/>
    </source>
</evidence>
<dbReference type="InterPro" id="IPR016167">
    <property type="entry name" value="FAD-bd_PCMH_sub1"/>
</dbReference>
<dbReference type="STRING" id="1449350.OCH239_15570"/>
<keyword evidence="4" id="KW-0479">Metal-binding</keyword>
<comment type="caution">
    <text evidence="15">The sequence shown here is derived from an EMBL/GenBank/DDBJ whole genome shotgun (WGS) entry which is preliminary data.</text>
</comment>
<dbReference type="PANTHER" id="PTHR11748">
    <property type="entry name" value="D-LACTATE DEHYDROGENASE"/>
    <property type="match status" value="1"/>
</dbReference>
<dbReference type="Gene3D" id="3.30.43.10">
    <property type="entry name" value="Uridine Diphospho-n-acetylenolpyruvylglucosamine Reductase, domain 2"/>
    <property type="match status" value="1"/>
</dbReference>
<evidence type="ECO:0000256" key="5">
    <source>
        <dbReference type="ARBA" id="ARBA00022827"/>
    </source>
</evidence>
<organism evidence="15 16">
    <name type="scientific">Roseivivax halodurans JCM 10272</name>
    <dbReference type="NCBI Taxonomy" id="1449350"/>
    <lineage>
        <taxon>Bacteria</taxon>
        <taxon>Pseudomonadati</taxon>
        <taxon>Pseudomonadota</taxon>
        <taxon>Alphaproteobacteria</taxon>
        <taxon>Rhodobacterales</taxon>
        <taxon>Roseobacteraceae</taxon>
        <taxon>Roseivivax</taxon>
    </lineage>
</organism>
<evidence type="ECO:0000256" key="6">
    <source>
        <dbReference type="ARBA" id="ARBA00023002"/>
    </source>
</evidence>
<dbReference type="PATRIC" id="fig|1449350.3.peg.3947"/>
<dbReference type="InterPro" id="IPR036318">
    <property type="entry name" value="FAD-bd_PCMH-like_sf"/>
</dbReference>
<evidence type="ECO:0000256" key="11">
    <source>
        <dbReference type="ARBA" id="ARBA00060924"/>
    </source>
</evidence>
<dbReference type="GO" id="GO:0004458">
    <property type="term" value="F:D-lactate dehydrogenase (cytochrome) activity"/>
    <property type="evidence" value="ECO:0007669"/>
    <property type="project" value="TreeGrafter"/>
</dbReference>
<evidence type="ECO:0000256" key="10">
    <source>
        <dbReference type="ARBA" id="ARBA00051291"/>
    </source>
</evidence>
<sequence length="982" mass="105567">MVEVMVSGAGVAPTALGAPDPGALARFRADLAVSEFAGGVRFDPGSRIATATDNSIYHVPPAGVLEPRDADDLALAMTIAARHGIAVTPRGGGTGTNGQSLTGGMVLDTSRHMTAIGPLDAERGTVRVGPGVVLDRLNTWLRPHGWMFAPSVSTASRATIGGMVATDASGKGSCRHGRTSDHLLSVDVVLADGRHATLRDIDANEVAAAIAEGGPLAAVLSCLDDGLPDRQEEIARTFPDMNRGLTGYNLRDTAHKDGGLRLTKLFAGSEGTLAVAASIELSLTRLPRHRGVALLAYDDCDRALQAVPGLLPADPEAVEFLDDTVVQMGRSTPAWVDLEAFIGSLSEMGGYLFAEVCGDSRAEVGGHLDRLVAHAGEQPACRGCAVSSDPGVVAAMSRFRQDAVGLLSRGVDGRQGTAFVEDAAVPPASLVDFVREFRAILDAEGLSYGMFGHADAGCVHVRPMLDMTRAEDRSLIRPISDAVADLALRHGGLIWGEHGKGVRGEYLEAYFGAGLHLYLRQIKSAFDPEGRLNPGKLVVPLGGAGRVGRIDEVPFRGVRDAEISDDAAPAFRGAIRCNGNGGCFHWDASVEMCPSYKATGDRMQSPKGRAALIREWLYQTETNSNPEAAESVGKELYQSLSTCLSCKACSSQCPVRIDIPSMKAQFLDKWHRHQPRPRRDLLIQALEPATILAAHFPSVSRQVMRFGAARKIFEKTFGVTDLPAFPRQPLSAAMRDAGALPLRSEADVAPNEVILLSDSFLGVFEPEVLAAAAQCLKFLTDKVYFTPPLKNGKALEVRGLLNRVPEIRAALVAKLQDWSQTGAKLVSIEPAFTMLLRQEMAVETRGLEILSIEEILNTHRDRLPIARMTTQFRMVGHCTETSAIPEHLARWRAVFEAAGLELDPVRSGCCGMAGLWGHEAEHRNLSRQIYGLAWQDHVEAEHSEFLATGFSCRSQARRFSGKRLRHPVQVLASELTENNYLG</sequence>
<dbReference type="GO" id="GO:0051539">
    <property type="term" value="F:4 iron, 4 sulfur cluster binding"/>
    <property type="evidence" value="ECO:0007669"/>
    <property type="project" value="UniProtKB-KW"/>
</dbReference>
<dbReference type="PROSITE" id="PS51387">
    <property type="entry name" value="FAD_PCMH"/>
    <property type="match status" value="1"/>
</dbReference>
<dbReference type="eggNOG" id="COG0247">
    <property type="taxonomic scope" value="Bacteria"/>
</dbReference>
<evidence type="ECO:0000256" key="4">
    <source>
        <dbReference type="ARBA" id="ARBA00022723"/>
    </source>
</evidence>
<keyword evidence="5" id="KW-0274">FAD</keyword>
<evidence type="ECO:0000256" key="2">
    <source>
        <dbReference type="ARBA" id="ARBA00022485"/>
    </source>
</evidence>
<evidence type="ECO:0000256" key="8">
    <source>
        <dbReference type="ARBA" id="ARBA00023014"/>
    </source>
</evidence>
<evidence type="ECO:0000313" key="15">
    <source>
        <dbReference type="EMBL" id="ETX12878.1"/>
    </source>
</evidence>
<keyword evidence="6" id="KW-0560">Oxidoreductase</keyword>
<accession>X7ECQ9</accession>
<dbReference type="Pfam" id="PF02913">
    <property type="entry name" value="FAD-oxidase_C"/>
    <property type="match status" value="1"/>
</dbReference>
<dbReference type="PANTHER" id="PTHR11748:SF119">
    <property type="entry name" value="D-2-HYDROXYGLUTARATE DEHYDROGENASE"/>
    <property type="match status" value="1"/>
</dbReference>
<dbReference type="InterPro" id="IPR016164">
    <property type="entry name" value="FAD-linked_Oxase-like_C"/>
</dbReference>
<keyword evidence="7" id="KW-0408">Iron</keyword>
<evidence type="ECO:0000256" key="7">
    <source>
        <dbReference type="ARBA" id="ARBA00023004"/>
    </source>
</evidence>
<dbReference type="GO" id="GO:0046872">
    <property type="term" value="F:metal ion binding"/>
    <property type="evidence" value="ECO:0007669"/>
    <property type="project" value="UniProtKB-KW"/>
</dbReference>
<keyword evidence="16" id="KW-1185">Reference proteome</keyword>
<evidence type="ECO:0000259" key="13">
    <source>
        <dbReference type="PROSITE" id="PS51379"/>
    </source>
</evidence>
<dbReference type="EMBL" id="JALZ01000047">
    <property type="protein sequence ID" value="ETX12878.1"/>
    <property type="molecule type" value="Genomic_DNA"/>
</dbReference>
<dbReference type="GO" id="GO:0051990">
    <property type="term" value="F:(R)-2-hydroxyglutarate dehydrogenase activity"/>
    <property type="evidence" value="ECO:0007669"/>
    <property type="project" value="UniProtKB-EC"/>
</dbReference>
<dbReference type="InterPro" id="IPR016169">
    <property type="entry name" value="FAD-bd_PCMH_sub2"/>
</dbReference>
<dbReference type="eggNOG" id="COG0277">
    <property type="taxonomic scope" value="Bacteria"/>
</dbReference>
<dbReference type="GO" id="GO:0008720">
    <property type="term" value="F:D-lactate dehydrogenase (NAD+) activity"/>
    <property type="evidence" value="ECO:0007669"/>
    <property type="project" value="TreeGrafter"/>
</dbReference>
<dbReference type="SUPFAM" id="SSF55103">
    <property type="entry name" value="FAD-linked oxidases, C-terminal domain"/>
    <property type="match status" value="1"/>
</dbReference>
<keyword evidence="3" id="KW-0285">Flavoprotein</keyword>
<dbReference type="Gene3D" id="3.30.70.2740">
    <property type="match status" value="1"/>
</dbReference>
<dbReference type="Proteomes" id="UP000022447">
    <property type="component" value="Unassembled WGS sequence"/>
</dbReference>
<gene>
    <name evidence="15" type="ORF">OCH239_15570</name>
</gene>
<feature type="domain" description="4Fe-4S ferredoxin-type" evidence="13">
    <location>
        <begin position="634"/>
        <end position="665"/>
    </location>
</feature>
<dbReference type="InterPro" id="IPR017900">
    <property type="entry name" value="4Fe4S_Fe_S_CS"/>
</dbReference>
<dbReference type="InterPro" id="IPR009051">
    <property type="entry name" value="Helical_ferredxn"/>
</dbReference>
<evidence type="ECO:0000256" key="3">
    <source>
        <dbReference type="ARBA" id="ARBA00022630"/>
    </source>
</evidence>
<dbReference type="EC" id="1.1.99.39" evidence="9"/>
<evidence type="ECO:0000256" key="9">
    <source>
        <dbReference type="ARBA" id="ARBA00039003"/>
    </source>
</evidence>
<reference evidence="15 16" key="1">
    <citation type="submission" date="2014-01" db="EMBL/GenBank/DDBJ databases">
        <title>Roseivivax halodurans JCM 10272 Genome Sequencing.</title>
        <authorList>
            <person name="Lai Q."/>
            <person name="Li G."/>
            <person name="Shao Z."/>
        </authorList>
    </citation>
    <scope>NUCLEOTIDE SEQUENCE [LARGE SCALE GENOMIC DNA]</scope>
    <source>
        <strain evidence="15 16">JCM 10272</strain>
    </source>
</reference>
<feature type="domain" description="FAD-binding PCMH-type" evidence="14">
    <location>
        <begin position="57"/>
        <end position="286"/>
    </location>
</feature>
<dbReference type="InterPro" id="IPR004113">
    <property type="entry name" value="FAD-bd_oxidored_4_C"/>
</dbReference>
<comment type="cofactor">
    <cofactor evidence="1">
        <name>FAD</name>
        <dbReference type="ChEBI" id="CHEBI:57692"/>
    </cofactor>
</comment>
<dbReference type="Pfam" id="PF13183">
    <property type="entry name" value="Fer4_8"/>
    <property type="match status" value="1"/>
</dbReference>
<dbReference type="GO" id="GO:1903457">
    <property type="term" value="P:lactate catabolic process"/>
    <property type="evidence" value="ECO:0007669"/>
    <property type="project" value="TreeGrafter"/>
</dbReference>
<keyword evidence="8" id="KW-0411">Iron-sulfur</keyword>
<dbReference type="Pfam" id="PF01565">
    <property type="entry name" value="FAD_binding_4"/>
    <property type="match status" value="1"/>
</dbReference>
<dbReference type="InterPro" id="IPR016166">
    <property type="entry name" value="FAD-bd_PCMH"/>
</dbReference>
<dbReference type="SUPFAM" id="SSF56176">
    <property type="entry name" value="FAD-binding/transporter-associated domain-like"/>
    <property type="match status" value="1"/>
</dbReference>
<dbReference type="AlphaFoldDB" id="X7ECQ9"/>
<comment type="similarity">
    <text evidence="11">In the N-terminal section; belongs to the FAD-binding oxidoreductase/transferase type 4 family.</text>
</comment>
<evidence type="ECO:0000256" key="1">
    <source>
        <dbReference type="ARBA" id="ARBA00001974"/>
    </source>
</evidence>
<comment type="catalytic activity">
    <reaction evidence="10">
        <text>(R)-2-hydroxyglutarate + A = 2-oxoglutarate + AH2</text>
        <dbReference type="Rhea" id="RHEA:38295"/>
        <dbReference type="ChEBI" id="CHEBI:13193"/>
        <dbReference type="ChEBI" id="CHEBI:15801"/>
        <dbReference type="ChEBI" id="CHEBI:16810"/>
        <dbReference type="ChEBI" id="CHEBI:17499"/>
        <dbReference type="EC" id="1.1.99.39"/>
    </reaction>
    <physiologicalReaction direction="left-to-right" evidence="10">
        <dbReference type="Rhea" id="RHEA:38296"/>
    </physiologicalReaction>
</comment>
<evidence type="ECO:0000259" key="14">
    <source>
        <dbReference type="PROSITE" id="PS51387"/>
    </source>
</evidence>